<dbReference type="Proteomes" id="UP000010866">
    <property type="component" value="Plasmid pMETHO01"/>
</dbReference>
<evidence type="ECO:0000313" key="3">
    <source>
        <dbReference type="Proteomes" id="UP000010866"/>
    </source>
</evidence>
<proteinExistence type="predicted"/>
<evidence type="ECO:0000313" key="2">
    <source>
        <dbReference type="EMBL" id="AGB50823.1"/>
    </source>
</evidence>
<name>L0L353_METHD</name>
<evidence type="ECO:0008006" key="4">
    <source>
        <dbReference type="Google" id="ProtNLM"/>
    </source>
</evidence>
<reference evidence="3" key="1">
    <citation type="submission" date="2012-02" db="EMBL/GenBank/DDBJ databases">
        <title>Complete sequence of plasmid of Methanomethylovorans hollandica DSM 15978.</title>
        <authorList>
            <person name="Lucas S."/>
            <person name="Copeland A."/>
            <person name="Lapidus A."/>
            <person name="Glavina del Rio T."/>
            <person name="Dalin E."/>
            <person name="Tice H."/>
            <person name="Bruce D."/>
            <person name="Goodwin L."/>
            <person name="Pitluck S."/>
            <person name="Peters L."/>
            <person name="Mikhailova N."/>
            <person name="Held B."/>
            <person name="Kyrpides N."/>
            <person name="Mavromatis K."/>
            <person name="Ivanova N."/>
            <person name="Brettin T."/>
            <person name="Detter J.C."/>
            <person name="Han C."/>
            <person name="Larimer F."/>
            <person name="Land M."/>
            <person name="Hauser L."/>
            <person name="Markowitz V."/>
            <person name="Cheng J.-F."/>
            <person name="Hugenholtz P."/>
            <person name="Woyke T."/>
            <person name="Wu D."/>
            <person name="Spring S."/>
            <person name="Schroeder M."/>
            <person name="Brambilla E."/>
            <person name="Klenk H.-P."/>
            <person name="Eisen J.A."/>
        </authorList>
    </citation>
    <scope>NUCLEOTIDE SEQUENCE [LARGE SCALE GENOMIC DNA]</scope>
    <source>
        <strain evidence="3">DSM 15978 / NBRC 107637 / DMS1</strain>
        <plasmid evidence="3">Plasmid pMETHO01</plasmid>
    </source>
</reference>
<keyword evidence="3" id="KW-1185">Reference proteome</keyword>
<keyword evidence="2" id="KW-0614">Plasmid</keyword>
<accession>L0L353</accession>
<gene>
    <name evidence="2" type="ordered locus">Metho_2693</name>
</gene>
<dbReference type="RefSeq" id="WP_015313955.1">
    <property type="nucleotide sequence ID" value="NC_019972.1"/>
</dbReference>
<dbReference type="KEGG" id="mhz:Metho_2693"/>
<dbReference type="OrthoDB" id="141860at2157"/>
<dbReference type="AlphaFoldDB" id="L0L353"/>
<organism evidence="2 3">
    <name type="scientific">Methanomethylovorans hollandica (strain DSM 15978 / NBRC 107637 / DMS1)</name>
    <dbReference type="NCBI Taxonomy" id="867904"/>
    <lineage>
        <taxon>Archaea</taxon>
        <taxon>Methanobacteriati</taxon>
        <taxon>Methanobacteriota</taxon>
        <taxon>Stenosarchaea group</taxon>
        <taxon>Methanomicrobia</taxon>
        <taxon>Methanosarcinales</taxon>
        <taxon>Methanosarcinaceae</taxon>
        <taxon>Methanomethylovorans</taxon>
    </lineage>
</organism>
<dbReference type="EMBL" id="CP003363">
    <property type="protein sequence ID" value="AGB50823.1"/>
    <property type="molecule type" value="Genomic_DNA"/>
</dbReference>
<dbReference type="HOGENOM" id="CLU_2597731_0_0_2"/>
<sequence>MTKSKGNVVFGFLLGSVTGFLLRPSVPVVGQLPLETVLTRGSELRGFETMLIPYAETSFNYVLAGAIVGACLFWFVSKK</sequence>
<evidence type="ECO:0000256" key="1">
    <source>
        <dbReference type="SAM" id="Phobius"/>
    </source>
</evidence>
<keyword evidence="1" id="KW-1133">Transmembrane helix</keyword>
<keyword evidence="1" id="KW-0812">Transmembrane</keyword>
<keyword evidence="1" id="KW-0472">Membrane</keyword>
<dbReference type="GeneID" id="14401655"/>
<feature type="transmembrane region" description="Helical" evidence="1">
    <location>
        <begin position="58"/>
        <end position="76"/>
    </location>
</feature>
<protein>
    <recommendedName>
        <fullName evidence="4">DUF4321 domain-containing protein</fullName>
    </recommendedName>
</protein>
<geneLocation type="plasmid" evidence="2 3">
    <name>pMETHO01</name>
</geneLocation>